<dbReference type="InterPro" id="IPR011257">
    <property type="entry name" value="DNA_glycosylase"/>
</dbReference>
<dbReference type="InterPro" id="IPR004597">
    <property type="entry name" value="Tag"/>
</dbReference>
<comment type="caution">
    <text evidence="1">The sequence shown here is derived from an EMBL/GenBank/DDBJ whole genome shotgun (WGS) entry which is preliminary data.</text>
</comment>
<accession>A0ABX1CXK7</accession>
<dbReference type="RefSeq" id="WP_168138104.1">
    <property type="nucleotide sequence ID" value="NZ_JAAVJR010000004.1"/>
</dbReference>
<dbReference type="PANTHER" id="PTHR30037">
    <property type="entry name" value="DNA-3-METHYLADENINE GLYCOSYLASE 1"/>
    <property type="match status" value="1"/>
</dbReference>
<gene>
    <name evidence="1" type="ORF">HC175_08710</name>
</gene>
<dbReference type="Gene3D" id="1.10.340.30">
    <property type="entry name" value="Hypothetical protein, domain 2"/>
    <property type="match status" value="1"/>
</dbReference>
<dbReference type="NCBIfam" id="TIGR00624">
    <property type="entry name" value="tag"/>
    <property type="match status" value="1"/>
</dbReference>
<keyword evidence="2" id="KW-1185">Reference proteome</keyword>
<organism evidence="1 2">
    <name type="scientific">Salinimicrobium oceani</name>
    <dbReference type="NCBI Taxonomy" id="2722702"/>
    <lineage>
        <taxon>Bacteria</taxon>
        <taxon>Pseudomonadati</taxon>
        <taxon>Bacteroidota</taxon>
        <taxon>Flavobacteriia</taxon>
        <taxon>Flavobacteriales</taxon>
        <taxon>Flavobacteriaceae</taxon>
        <taxon>Salinimicrobium</taxon>
    </lineage>
</organism>
<name>A0ABX1CXK7_9FLAO</name>
<sequence length="191" mass="22136">MEEKIRCGWCVGDKLYEDYHDNEWGVPVRDDASLFEFLTLETFQAGLSWITVLRKRENFRLAFDNFDYRKIADYSEEKQLELMQNSGIIRNGAKIRAAISNATAYMAIQKEFGSFSQYIWSFVNNEPIQNNREDLKQVPATTVEAEALSKDLKKRGFKFVGPTVVYAHMQATGMVNDHITECFRHSEVKNL</sequence>
<reference evidence="1 2" key="1">
    <citation type="submission" date="2020-03" db="EMBL/GenBank/DDBJ databases">
        <title>Salinimicrobium sp. nov, isolated from SCS.</title>
        <authorList>
            <person name="Cao W.R."/>
        </authorList>
    </citation>
    <scope>NUCLEOTIDE SEQUENCE [LARGE SCALE GENOMIC DNA]</scope>
    <source>
        <strain evidence="2">J15B91</strain>
    </source>
</reference>
<dbReference type="Proteomes" id="UP000703674">
    <property type="component" value="Unassembled WGS sequence"/>
</dbReference>
<evidence type="ECO:0000313" key="1">
    <source>
        <dbReference type="EMBL" id="NJW53001.1"/>
    </source>
</evidence>
<evidence type="ECO:0000313" key="2">
    <source>
        <dbReference type="Proteomes" id="UP000703674"/>
    </source>
</evidence>
<dbReference type="Pfam" id="PF03352">
    <property type="entry name" value="Adenine_glyco"/>
    <property type="match status" value="1"/>
</dbReference>
<dbReference type="InterPro" id="IPR005019">
    <property type="entry name" value="Adenine_glyco"/>
</dbReference>
<proteinExistence type="predicted"/>
<dbReference type="InterPro" id="IPR052891">
    <property type="entry name" value="DNA-3mA_glycosylase"/>
</dbReference>
<dbReference type="EMBL" id="JAAVJR010000004">
    <property type="protein sequence ID" value="NJW53001.1"/>
    <property type="molecule type" value="Genomic_DNA"/>
</dbReference>
<protein>
    <submittedName>
        <fullName evidence="1">DNA-3-methyladenine glycosylase I</fullName>
    </submittedName>
</protein>
<dbReference type="PANTHER" id="PTHR30037:SF4">
    <property type="entry name" value="DNA-3-METHYLADENINE GLYCOSYLASE I"/>
    <property type="match status" value="1"/>
</dbReference>
<dbReference type="SUPFAM" id="SSF48150">
    <property type="entry name" value="DNA-glycosylase"/>
    <property type="match status" value="1"/>
</dbReference>